<feature type="compositionally biased region" description="Basic and acidic residues" evidence="1">
    <location>
        <begin position="462"/>
        <end position="477"/>
    </location>
</feature>
<dbReference type="InterPro" id="IPR018608">
    <property type="entry name" value="Gti1/Pac2"/>
</dbReference>
<reference evidence="3" key="1">
    <citation type="journal article" date="2018" name="Nat. Microbiol.">
        <title>Leveraging single-cell genomics to expand the fungal tree of life.</title>
        <authorList>
            <person name="Ahrendt S.R."/>
            <person name="Quandt C.A."/>
            <person name="Ciobanu D."/>
            <person name="Clum A."/>
            <person name="Salamov A."/>
            <person name="Andreopoulos B."/>
            <person name="Cheng J.F."/>
            <person name="Woyke T."/>
            <person name="Pelin A."/>
            <person name="Henrissat B."/>
            <person name="Reynolds N.K."/>
            <person name="Benny G.L."/>
            <person name="Smith M.E."/>
            <person name="James T.Y."/>
            <person name="Grigoriev I.V."/>
        </authorList>
    </citation>
    <scope>NUCLEOTIDE SEQUENCE [LARGE SCALE GENOMIC DNA]</scope>
</reference>
<evidence type="ECO:0000313" key="2">
    <source>
        <dbReference type="EMBL" id="RKO93501.1"/>
    </source>
</evidence>
<proteinExistence type="predicted"/>
<feature type="region of interest" description="Disordered" evidence="1">
    <location>
        <begin position="462"/>
        <end position="523"/>
    </location>
</feature>
<accession>A0A4P9WKJ3</accession>
<dbReference type="GO" id="GO:0003677">
    <property type="term" value="F:DNA binding"/>
    <property type="evidence" value="ECO:0007669"/>
    <property type="project" value="TreeGrafter"/>
</dbReference>
<dbReference type="Proteomes" id="UP000269721">
    <property type="component" value="Unassembled WGS sequence"/>
</dbReference>
<evidence type="ECO:0000256" key="1">
    <source>
        <dbReference type="SAM" id="MobiDB-lite"/>
    </source>
</evidence>
<dbReference type="PANTHER" id="PTHR28027:SF1">
    <property type="entry name" value="CAMP INDEPENDENT REGULATORY PROTEIN (AFU_ORTHOLOGUE AFUA_3G09640)"/>
    <property type="match status" value="1"/>
</dbReference>
<keyword evidence="3" id="KW-1185">Reference proteome</keyword>
<feature type="region of interest" description="Disordered" evidence="1">
    <location>
        <begin position="271"/>
        <end position="448"/>
    </location>
</feature>
<feature type="region of interest" description="Disordered" evidence="1">
    <location>
        <begin position="16"/>
        <end position="39"/>
    </location>
</feature>
<dbReference type="OrthoDB" id="5572844at2759"/>
<feature type="compositionally biased region" description="Basic and acidic residues" evidence="1">
    <location>
        <begin position="271"/>
        <end position="283"/>
    </location>
</feature>
<dbReference type="PANTHER" id="PTHR28027">
    <property type="entry name" value="TRANSCRIPTIONAL REGULATOR MIT1"/>
    <property type="match status" value="1"/>
</dbReference>
<protein>
    <submittedName>
        <fullName evidence="2">Uncharacterized protein</fullName>
    </submittedName>
</protein>
<organism evidence="2 3">
    <name type="scientific">Blyttiomyces helicus</name>
    <dbReference type="NCBI Taxonomy" id="388810"/>
    <lineage>
        <taxon>Eukaryota</taxon>
        <taxon>Fungi</taxon>
        <taxon>Fungi incertae sedis</taxon>
        <taxon>Chytridiomycota</taxon>
        <taxon>Chytridiomycota incertae sedis</taxon>
        <taxon>Chytridiomycetes</taxon>
        <taxon>Chytridiomycetes incertae sedis</taxon>
        <taxon>Blyttiomyces</taxon>
    </lineage>
</organism>
<feature type="compositionally biased region" description="Basic and acidic residues" evidence="1">
    <location>
        <begin position="391"/>
        <end position="406"/>
    </location>
</feature>
<gene>
    <name evidence="2" type="ORF">BDK51DRAFT_27040</name>
</gene>
<sequence length="545" mass="59643">MDRFLVYFEVSNSRNVQRQLPTPEDGVGDGQQDEADGKEVGLRKRCLSVRTADGRRQHLVAYYTDSDVRSGMLQRPIVIPGLAAIPIDYRRYPDMQPPPPPCLEPEQMVALEYYTGGGRGGRDGRGRDFWQMECGPHGAVAPLMAAVSTLLPPSQGRPHAPGLPSPPVVAGNDIGYGWPPALTTSYHATAPSAETRRIYDVGGDSPGAVVYRRGSNPLSTPPCTGPCCVSPSQFPSSRRSSHGSHSTLDLYPYRDRDDSYAYRDCEGTYRERRSSIEGHDSRRYRSHRRESGPAAHGQEGQGAPRPVDGSRQMQNQPGPVPSRQAYAQAQESGSEKIPPQQRQDGRPPPPGASSMSTHLTVWPESRRGSGENVVHGRPSSRGRAPTGGFALRDDSAAPLDRRDSRGRTNANMNAHTRRRSMSPDTRSGGGGGGGGWADGDDGDWPDVDDLNVVDVTHWRRPSHADWHRERERERDQWSTDDSFDTCSKPDWKDGQRLGGGGSSGGRSDPWRFGTGMARGDSGFWPLERTSRIERGEGLRDGLAFA</sequence>
<feature type="compositionally biased region" description="Low complexity" evidence="1">
    <location>
        <begin position="231"/>
        <end position="246"/>
    </location>
</feature>
<feature type="region of interest" description="Disordered" evidence="1">
    <location>
        <begin position="231"/>
        <end position="252"/>
    </location>
</feature>
<dbReference type="AlphaFoldDB" id="A0A4P9WKJ3"/>
<feature type="compositionally biased region" description="Acidic residues" evidence="1">
    <location>
        <begin position="438"/>
        <end position="448"/>
    </location>
</feature>
<name>A0A4P9WKJ3_9FUNG</name>
<feature type="compositionally biased region" description="Gly residues" evidence="1">
    <location>
        <begin position="427"/>
        <end position="437"/>
    </location>
</feature>
<evidence type="ECO:0000313" key="3">
    <source>
        <dbReference type="Proteomes" id="UP000269721"/>
    </source>
</evidence>
<dbReference type="EMBL" id="KZ994219">
    <property type="protein sequence ID" value="RKO93501.1"/>
    <property type="molecule type" value="Genomic_DNA"/>
</dbReference>